<keyword evidence="1" id="KW-0966">Cell projection</keyword>
<evidence type="ECO:0000313" key="2">
    <source>
        <dbReference type="Proteomes" id="UP001515660"/>
    </source>
</evidence>
<keyword evidence="2" id="KW-1185">Reference proteome</keyword>
<gene>
    <name evidence="1" type="ORF">G8O29_07770</name>
</gene>
<accession>A0ABX0G5V8</accession>
<comment type="caution">
    <text evidence="1">The sequence shown here is derived from an EMBL/GenBank/DDBJ whole genome shotgun (WGS) entry which is preliminary data.</text>
</comment>
<dbReference type="EMBL" id="JAANHS010000004">
    <property type="protein sequence ID" value="NHB76640.1"/>
    <property type="molecule type" value="Genomic_DNA"/>
</dbReference>
<sequence length="193" mass="20698">MPALRLEVFDTASPGDGTLQPLVEVTAVEEAKVAGFEQGYTAGWDDAVAAQQGDQARLRADLARNLQSLAFTFQDARSHVLQSIRPLMLEMINRLLPEVARAALAPTVLEALSPIAADLADTPLTLVLNPAVRSQVEDLVAEATGLPMVIEEEPSLPEGQVYIRFGTSETKVDLSQVTAEIAAAVRAFFTLNT</sequence>
<proteinExistence type="predicted"/>
<dbReference type="Proteomes" id="UP001515660">
    <property type="component" value="Unassembled WGS sequence"/>
</dbReference>
<evidence type="ECO:0000313" key="1">
    <source>
        <dbReference type="EMBL" id="NHB76640.1"/>
    </source>
</evidence>
<keyword evidence="1" id="KW-0969">Cilium</keyword>
<name>A0ABX0G5V8_9RHOB</name>
<dbReference type="RefSeq" id="WP_166402671.1">
    <property type="nucleotide sequence ID" value="NZ_JAANHS010000004.1"/>
</dbReference>
<protein>
    <submittedName>
        <fullName evidence="1">Flagellar biosynthesis protein</fullName>
    </submittedName>
</protein>
<organism evidence="1 2">
    <name type="scientific">Rhodobacter calidifons</name>
    <dbReference type="NCBI Taxonomy" id="2715277"/>
    <lineage>
        <taxon>Bacteria</taxon>
        <taxon>Pseudomonadati</taxon>
        <taxon>Pseudomonadota</taxon>
        <taxon>Alphaproteobacteria</taxon>
        <taxon>Rhodobacterales</taxon>
        <taxon>Rhodobacter group</taxon>
        <taxon>Rhodobacter</taxon>
    </lineage>
</organism>
<keyword evidence="1" id="KW-0282">Flagellum</keyword>
<reference evidence="1 2" key="1">
    <citation type="journal article" date="2022" name="Microorganisms">
        <title>Genome Sequence and Characterization of a Xanthorhodopsin-Containing, Aerobic Anoxygenic Phototrophic Rhodobacter Species, Isolated from Mesophilic Conditions at Yellowstone National Park.</title>
        <authorList>
            <person name="Kyndt J.A."/>
            <person name="Robertson S."/>
            <person name="Shoffstall I.B."/>
            <person name="Ramaley R.F."/>
            <person name="Meyer T.E."/>
        </authorList>
    </citation>
    <scope>NUCLEOTIDE SEQUENCE [LARGE SCALE GENOMIC DNA]</scope>
    <source>
        <strain evidence="1 2">M37P</strain>
    </source>
</reference>